<dbReference type="EC" id="3.2.1.4" evidence="2"/>
<dbReference type="PANTHER" id="PTHR34142">
    <property type="entry name" value="ENDO-BETA-1,4-GLUCANASE A"/>
    <property type="match status" value="1"/>
</dbReference>
<dbReference type="InterPro" id="IPR001547">
    <property type="entry name" value="Glyco_hydro_5"/>
</dbReference>
<dbReference type="PROSITE" id="PS00659">
    <property type="entry name" value="GLYCOSYL_HYDROL_F5"/>
    <property type="match status" value="1"/>
</dbReference>
<evidence type="ECO:0000313" key="8">
    <source>
        <dbReference type="EMBL" id="GHO51758.1"/>
    </source>
</evidence>
<dbReference type="EMBL" id="BNJG01000001">
    <property type="protein sequence ID" value="GHO51758.1"/>
    <property type="molecule type" value="Genomic_DNA"/>
</dbReference>
<protein>
    <recommendedName>
        <fullName evidence="2">cellulase</fullName>
        <ecNumber evidence="2">3.2.1.4</ecNumber>
    </recommendedName>
</protein>
<name>A0ABQ3UGB9_9CHLR</name>
<reference evidence="8 9" key="1">
    <citation type="journal article" date="2021" name="Int. J. Syst. Evol. Microbiol.">
        <title>Reticulibacter mediterranei gen. nov., sp. nov., within the new family Reticulibacteraceae fam. nov., and Ktedonospora formicarum gen. nov., sp. nov., Ktedonobacter robiniae sp. nov., Dictyobacter formicarum sp. nov. and Dictyobacter arantiisoli sp. nov., belonging to the class Ktedonobacteria.</title>
        <authorList>
            <person name="Yabe S."/>
            <person name="Zheng Y."/>
            <person name="Wang C.M."/>
            <person name="Sakai Y."/>
            <person name="Abe K."/>
            <person name="Yokota A."/>
            <person name="Donadio S."/>
            <person name="Cavaletti L."/>
            <person name="Monciardini P."/>
        </authorList>
    </citation>
    <scope>NUCLEOTIDE SEQUENCE [LARGE SCALE GENOMIC DNA]</scope>
    <source>
        <strain evidence="8 9">SOSP1-30</strain>
    </source>
</reference>
<evidence type="ECO:0000313" key="9">
    <source>
        <dbReference type="Proteomes" id="UP000654345"/>
    </source>
</evidence>
<dbReference type="Proteomes" id="UP000654345">
    <property type="component" value="Unassembled WGS sequence"/>
</dbReference>
<dbReference type="InterPro" id="IPR017853">
    <property type="entry name" value="GH"/>
</dbReference>
<evidence type="ECO:0000256" key="4">
    <source>
        <dbReference type="ARBA" id="ARBA00023295"/>
    </source>
</evidence>
<proteinExistence type="inferred from homology"/>
<gene>
    <name evidence="8" type="ORF">KSB_02330</name>
</gene>
<evidence type="ECO:0000256" key="6">
    <source>
        <dbReference type="SAM" id="MobiDB-lite"/>
    </source>
</evidence>
<evidence type="ECO:0000256" key="2">
    <source>
        <dbReference type="ARBA" id="ARBA00012601"/>
    </source>
</evidence>
<accession>A0ABQ3UGB9</accession>
<feature type="domain" description="Glycoside hydrolase family 5" evidence="7">
    <location>
        <begin position="59"/>
        <end position="307"/>
    </location>
</feature>
<evidence type="ECO:0000256" key="3">
    <source>
        <dbReference type="ARBA" id="ARBA00022801"/>
    </source>
</evidence>
<comment type="caution">
    <text evidence="8">The sequence shown here is derived from an EMBL/GenBank/DDBJ whole genome shotgun (WGS) entry which is preliminary data.</text>
</comment>
<feature type="region of interest" description="Disordered" evidence="6">
    <location>
        <begin position="1"/>
        <end position="20"/>
    </location>
</feature>
<comment type="catalytic activity">
    <reaction evidence="1">
        <text>Endohydrolysis of (1-&gt;4)-beta-D-glucosidic linkages in cellulose, lichenin and cereal beta-D-glucans.</text>
        <dbReference type="EC" id="3.2.1.4"/>
    </reaction>
</comment>
<evidence type="ECO:0000256" key="1">
    <source>
        <dbReference type="ARBA" id="ARBA00000966"/>
    </source>
</evidence>
<keyword evidence="9" id="KW-1185">Reference proteome</keyword>
<sequence length="370" mass="41942">MAFNEVASSSSPIVSKHKPSSIPSYYVEGKTIFDNQGKVYIPYGVHSTALFQPNWRQSPDYINFTQDQIKAARTFWHANVITFQVSRVNLFPDRQNPTTLDEDYLAAMDRAVAWTMQEQMNVIFNLQTEASSNEIMATPADITFWQVVAGRYKGNQKVFFDIFNEPRGFYDWKLWRNGGVHDGVNYVGMQQLVDTIRKTGAQNLILAQGQGAGESFDYYNFRDYLLTGVNIVYAIHPYLSNTQHAMQDDWEDWWGLSVRKLDVPFVIGEWNETPGSGCIANAGTVVPQFLGYVQELHIGLIAWALTPGALIRSDGDGSASWDWTHLTSFDTPTHACNDEMNYPYFDPHAQGAGQLILQFLREHSPFPHAK</sequence>
<dbReference type="SUPFAM" id="SSF51445">
    <property type="entry name" value="(Trans)glycosidases"/>
    <property type="match status" value="1"/>
</dbReference>
<dbReference type="InterPro" id="IPR018087">
    <property type="entry name" value="Glyco_hydro_5_CS"/>
</dbReference>
<dbReference type="Gene3D" id="3.20.20.80">
    <property type="entry name" value="Glycosidases"/>
    <property type="match status" value="1"/>
</dbReference>
<dbReference type="Pfam" id="PF00150">
    <property type="entry name" value="Cellulase"/>
    <property type="match status" value="1"/>
</dbReference>
<organism evidence="8 9">
    <name type="scientific">Ktedonobacter robiniae</name>
    <dbReference type="NCBI Taxonomy" id="2778365"/>
    <lineage>
        <taxon>Bacteria</taxon>
        <taxon>Bacillati</taxon>
        <taxon>Chloroflexota</taxon>
        <taxon>Ktedonobacteria</taxon>
        <taxon>Ktedonobacterales</taxon>
        <taxon>Ktedonobacteraceae</taxon>
        <taxon>Ktedonobacter</taxon>
    </lineage>
</organism>
<evidence type="ECO:0000256" key="5">
    <source>
        <dbReference type="RuleBase" id="RU361153"/>
    </source>
</evidence>
<dbReference type="PANTHER" id="PTHR34142:SF1">
    <property type="entry name" value="GLYCOSIDE HYDROLASE FAMILY 5 DOMAIN-CONTAINING PROTEIN"/>
    <property type="match status" value="1"/>
</dbReference>
<keyword evidence="4 5" id="KW-0326">Glycosidase</keyword>
<feature type="compositionally biased region" description="Polar residues" evidence="6">
    <location>
        <begin position="1"/>
        <end position="13"/>
    </location>
</feature>
<evidence type="ECO:0000259" key="7">
    <source>
        <dbReference type="Pfam" id="PF00150"/>
    </source>
</evidence>
<keyword evidence="3 5" id="KW-0378">Hydrolase</keyword>
<comment type="similarity">
    <text evidence="5">Belongs to the glycosyl hydrolase 5 (cellulase A) family.</text>
</comment>